<feature type="domain" description="Glycosyltransferase subfamily 4-like N-terminal" evidence="1">
    <location>
        <begin position="17"/>
        <end position="204"/>
    </location>
</feature>
<gene>
    <name evidence="2" type="ORF">A2125_00325</name>
</gene>
<dbReference type="GO" id="GO:0016758">
    <property type="term" value="F:hexosyltransferase activity"/>
    <property type="evidence" value="ECO:0007669"/>
    <property type="project" value="TreeGrafter"/>
</dbReference>
<dbReference type="InterPro" id="IPR028098">
    <property type="entry name" value="Glyco_trans_4-like_N"/>
</dbReference>
<name>A0A1F7WTK7_9BACT</name>
<reference evidence="2 3" key="1">
    <citation type="journal article" date="2016" name="Nat. Commun.">
        <title>Thousands of microbial genomes shed light on interconnected biogeochemical processes in an aquifer system.</title>
        <authorList>
            <person name="Anantharaman K."/>
            <person name="Brown C.T."/>
            <person name="Hug L.A."/>
            <person name="Sharon I."/>
            <person name="Castelle C.J."/>
            <person name="Probst A.J."/>
            <person name="Thomas B.C."/>
            <person name="Singh A."/>
            <person name="Wilkins M.J."/>
            <person name="Karaoz U."/>
            <person name="Brodie E.L."/>
            <person name="Williams K.H."/>
            <person name="Hubbard S.S."/>
            <person name="Banfield J.F."/>
        </authorList>
    </citation>
    <scope>NUCLEOTIDE SEQUENCE [LARGE SCALE GENOMIC DNA]</scope>
</reference>
<dbReference type="CDD" id="cd03801">
    <property type="entry name" value="GT4_PimA-like"/>
    <property type="match status" value="1"/>
</dbReference>
<dbReference type="Gene3D" id="3.40.50.2000">
    <property type="entry name" value="Glycogen Phosphorylase B"/>
    <property type="match status" value="2"/>
</dbReference>
<dbReference type="Pfam" id="PF13439">
    <property type="entry name" value="Glyco_transf_4"/>
    <property type="match status" value="1"/>
</dbReference>
<organism evidence="2 3">
    <name type="scientific">Candidatus Woesebacteria bacterium GWB1_43_5</name>
    <dbReference type="NCBI Taxonomy" id="1802474"/>
    <lineage>
        <taxon>Bacteria</taxon>
        <taxon>Candidatus Woeseibacteriota</taxon>
    </lineage>
</organism>
<accession>A0A1F7WTK7</accession>
<evidence type="ECO:0000259" key="1">
    <source>
        <dbReference type="Pfam" id="PF13439"/>
    </source>
</evidence>
<evidence type="ECO:0000313" key="3">
    <source>
        <dbReference type="Proteomes" id="UP000178812"/>
    </source>
</evidence>
<dbReference type="Proteomes" id="UP000178812">
    <property type="component" value="Unassembled WGS sequence"/>
</dbReference>
<dbReference type="EMBL" id="MGFM01000035">
    <property type="protein sequence ID" value="OGM05508.1"/>
    <property type="molecule type" value="Genomic_DNA"/>
</dbReference>
<protein>
    <recommendedName>
        <fullName evidence="1">Glycosyltransferase subfamily 4-like N-terminal domain-containing protein</fullName>
    </recommendedName>
</protein>
<comment type="caution">
    <text evidence="2">The sequence shown here is derived from an EMBL/GenBank/DDBJ whole genome shotgun (WGS) entry which is preliminary data.</text>
</comment>
<dbReference type="AlphaFoldDB" id="A0A1F7WTK7"/>
<dbReference type="PANTHER" id="PTHR45947:SF3">
    <property type="entry name" value="SULFOQUINOVOSYL TRANSFERASE SQD2"/>
    <property type="match status" value="1"/>
</dbReference>
<proteinExistence type="predicted"/>
<dbReference type="Pfam" id="PF13692">
    <property type="entry name" value="Glyco_trans_1_4"/>
    <property type="match status" value="1"/>
</dbReference>
<dbReference type="PANTHER" id="PTHR45947">
    <property type="entry name" value="SULFOQUINOVOSYL TRANSFERASE SQD2"/>
    <property type="match status" value="1"/>
</dbReference>
<dbReference type="SUPFAM" id="SSF53756">
    <property type="entry name" value="UDP-Glycosyltransferase/glycogen phosphorylase"/>
    <property type="match status" value="1"/>
</dbReference>
<sequence>MKILMLTPYLPYPPSEGGQVRSYNLIKLLSKHHEITLASFTREHNTKAHFDHMKKYCKKVIVFKRGKTWTLGNVLRTGMSIYPFLVSIYYSPKIKPRLLDEIKSEDYDLIHAETFYVMPFLPKNNLPTVLVEQTIMSSIFSHQVRTEPRLWFRPFEWLDVQKIKFWERYFWKKADRVVAVSEEDAKIMKSMVPRLSVDVVSNGVGEDFNNLSQKLHFNHTILYMANYKWIQNWEAVELLAKKVFPLIKNEVEDAKLLIAGQFPTPQVKALESRDIEILELKDDDFKGVVDSYLKSGLVVAPMYARGGSRLKILAAMASMVPVVTTPVGAEGYGAVDGESILIGKTNEDLAEKAVQILTNSESYAKIAQNARKLVDTKFSWEPISKKLESIYEEIINRYS</sequence>
<dbReference type="InterPro" id="IPR050194">
    <property type="entry name" value="Glycosyltransferase_grp1"/>
</dbReference>
<evidence type="ECO:0000313" key="2">
    <source>
        <dbReference type="EMBL" id="OGM05508.1"/>
    </source>
</evidence>